<feature type="chain" id="PRO_5005537851" evidence="2">
    <location>
        <begin position="25"/>
        <end position="417"/>
    </location>
</feature>
<sequence>MTATSHSTLHDLLVLALALALALAVPTAAAGRIGLLYSYASDDACQGTPWAVDIIPDPTPAQCTNSTCWGGGAQPFRQSVCVDKMPDFPPAAYPLRSDMFRNTACSGAPWVSVVASDACVRDGAGGYIRTTCNATVCFNQPMSGAFALMGLASSAWVYYRTSNTALASGIFFFFTMEALQFVQYFYIDDCESDINRWLTLAGFLHICLQPYFTHVINASLTTAPKYLYQYDIIKRLCLLGGGMLFARYFMAEWNPASVAQPVTSAFGEWAGLTPPANACVTSEWLRGEKLCTYSGKYHLAWSVPMSDPTYWTPGAAIHSFLMFGPFFVMKWDRSTWFKVIFRGMIIQGAFLFLTGPYMASWVTDNLQEQASIWCFVSIAEITWMLFVIREKLILGWGRDKEEGKLSAVGPAKPIKAE</sequence>
<gene>
    <name evidence="3" type="ORF">AMSG_12392</name>
</gene>
<dbReference type="InterPro" id="IPR043912">
    <property type="entry name" value="DUF5765"/>
</dbReference>
<evidence type="ECO:0000256" key="1">
    <source>
        <dbReference type="SAM" id="Phobius"/>
    </source>
</evidence>
<dbReference type="eggNOG" id="ENOG502ST8D">
    <property type="taxonomic scope" value="Eukaryota"/>
</dbReference>
<feature type="signal peptide" evidence="2">
    <location>
        <begin position="1"/>
        <end position="24"/>
    </location>
</feature>
<feature type="transmembrane region" description="Helical" evidence="1">
    <location>
        <begin position="232"/>
        <end position="250"/>
    </location>
</feature>
<feature type="transmembrane region" description="Helical" evidence="1">
    <location>
        <begin position="340"/>
        <end position="358"/>
    </location>
</feature>
<evidence type="ECO:0000313" key="3">
    <source>
        <dbReference type="EMBL" id="KNC55202.1"/>
    </source>
</evidence>
<dbReference type="EMBL" id="GL349497">
    <property type="protein sequence ID" value="KNC55202.1"/>
    <property type="molecule type" value="Genomic_DNA"/>
</dbReference>
<feature type="transmembrane region" description="Helical" evidence="1">
    <location>
        <begin position="370"/>
        <end position="388"/>
    </location>
</feature>
<feature type="transmembrane region" description="Helical" evidence="1">
    <location>
        <begin position="142"/>
        <end position="159"/>
    </location>
</feature>
<dbReference type="Pfam" id="PF19069">
    <property type="entry name" value="DUF5765"/>
    <property type="match status" value="1"/>
</dbReference>
<reference evidence="3 4" key="1">
    <citation type="submission" date="2010-05" db="EMBL/GenBank/DDBJ databases">
        <title>The Genome Sequence of Thecamonas trahens ATCC 50062.</title>
        <authorList>
            <consortium name="The Broad Institute Genome Sequencing Platform"/>
            <person name="Russ C."/>
            <person name="Cuomo C."/>
            <person name="Shea T."/>
            <person name="Young S.K."/>
            <person name="Zeng Q."/>
            <person name="Koehrsen M."/>
            <person name="Haas B."/>
            <person name="Borodovsky M."/>
            <person name="Guigo R."/>
            <person name="Alvarado L."/>
            <person name="Berlin A."/>
            <person name="Bochicchio J."/>
            <person name="Borenstein D."/>
            <person name="Chapman S."/>
            <person name="Chen Z."/>
            <person name="Freedman E."/>
            <person name="Gellesch M."/>
            <person name="Goldberg J."/>
            <person name="Griggs A."/>
            <person name="Gujja S."/>
            <person name="Heilman E."/>
            <person name="Heiman D."/>
            <person name="Hepburn T."/>
            <person name="Howarth C."/>
            <person name="Jen D."/>
            <person name="Larson L."/>
            <person name="Mehta T."/>
            <person name="Park D."/>
            <person name="Pearson M."/>
            <person name="Roberts A."/>
            <person name="Saif S."/>
            <person name="Shenoy N."/>
            <person name="Sisk P."/>
            <person name="Stolte C."/>
            <person name="Sykes S."/>
            <person name="Thomson T."/>
            <person name="Walk T."/>
            <person name="White J."/>
            <person name="Yandava C."/>
            <person name="Burger G."/>
            <person name="Gray M.W."/>
            <person name="Holland P.W.H."/>
            <person name="King N."/>
            <person name="Lang F.B.F."/>
            <person name="Roger A.J."/>
            <person name="Ruiz-Trillo I."/>
            <person name="Lander E."/>
            <person name="Nusbaum C."/>
        </authorList>
    </citation>
    <scope>NUCLEOTIDE SEQUENCE [LARGE SCALE GENOMIC DNA]</scope>
    <source>
        <strain evidence="3 4">ATCC 50062</strain>
    </source>
</reference>
<feature type="transmembrane region" description="Helical" evidence="1">
    <location>
        <begin position="310"/>
        <end position="328"/>
    </location>
</feature>
<keyword evidence="1" id="KW-1133">Transmembrane helix</keyword>
<accession>A0A0L0DSL8</accession>
<dbReference type="GeneID" id="25570306"/>
<dbReference type="Proteomes" id="UP000054408">
    <property type="component" value="Unassembled WGS sequence"/>
</dbReference>
<proteinExistence type="predicted"/>
<dbReference type="OrthoDB" id="10267839at2759"/>
<keyword evidence="1" id="KW-0472">Membrane</keyword>
<dbReference type="AlphaFoldDB" id="A0A0L0DSL8"/>
<name>A0A0L0DSL8_THETB</name>
<feature type="transmembrane region" description="Helical" evidence="1">
    <location>
        <begin position="198"/>
        <end position="220"/>
    </location>
</feature>
<evidence type="ECO:0000313" key="4">
    <source>
        <dbReference type="Proteomes" id="UP000054408"/>
    </source>
</evidence>
<feature type="transmembrane region" description="Helical" evidence="1">
    <location>
        <begin position="166"/>
        <end position="186"/>
    </location>
</feature>
<organism evidence="3 4">
    <name type="scientific">Thecamonas trahens ATCC 50062</name>
    <dbReference type="NCBI Taxonomy" id="461836"/>
    <lineage>
        <taxon>Eukaryota</taxon>
        <taxon>Apusozoa</taxon>
        <taxon>Apusomonadida</taxon>
        <taxon>Apusomonadidae</taxon>
        <taxon>Thecamonas</taxon>
    </lineage>
</organism>
<dbReference type="OMA" id="WHIAWQM"/>
<keyword evidence="4" id="KW-1185">Reference proteome</keyword>
<dbReference type="RefSeq" id="XP_013753190.1">
    <property type="nucleotide sequence ID" value="XM_013897736.1"/>
</dbReference>
<evidence type="ECO:0000256" key="2">
    <source>
        <dbReference type="SAM" id="SignalP"/>
    </source>
</evidence>
<keyword evidence="1" id="KW-0812">Transmembrane</keyword>
<protein>
    <submittedName>
        <fullName evidence="3">Uncharacterized protein</fullName>
    </submittedName>
</protein>
<keyword evidence="2" id="KW-0732">Signal</keyword>